<evidence type="ECO:0000313" key="2">
    <source>
        <dbReference type="EMBL" id="RAV19505.1"/>
    </source>
</evidence>
<sequence>MYGGPKWAYVVYIVILYVFVAGKSKKFRKYFIKFRRVYMSLFTKVGKEVADSFFQDDVRNEVDAAFYYANIYFQETQGDMSEFEAFVRRITDPLDPSSNRLLDRKARRYAARYRKLRIYEDDFRSEFNTVIAVFMARLSRGEFTGDNIMKQLSKAFHYRAVDLVRKAKSKTYSINHLVARLDDAVIKVNGQPALLIDAMAASDNTEKQVIDRTTIEEMASEPSLTEQERKLFEYLRTDPEATLQEMADTVGLRDRKQAQRVRQRLADKLRKYIEYGEEAAL</sequence>
<organism evidence="2 3">
    <name type="scientific">Paenibacillus contaminans</name>
    <dbReference type="NCBI Taxonomy" id="450362"/>
    <lineage>
        <taxon>Bacteria</taxon>
        <taxon>Bacillati</taxon>
        <taxon>Bacillota</taxon>
        <taxon>Bacilli</taxon>
        <taxon>Bacillales</taxon>
        <taxon>Paenibacillaceae</taxon>
        <taxon>Paenibacillus</taxon>
    </lineage>
</organism>
<protein>
    <submittedName>
        <fullName evidence="2">Uncharacterized protein</fullName>
    </submittedName>
</protein>
<keyword evidence="1" id="KW-1133">Transmembrane helix</keyword>
<dbReference type="AlphaFoldDB" id="A0A329MI35"/>
<evidence type="ECO:0000313" key="3">
    <source>
        <dbReference type="Proteomes" id="UP000250369"/>
    </source>
</evidence>
<name>A0A329MI35_9BACL</name>
<evidence type="ECO:0000256" key="1">
    <source>
        <dbReference type="SAM" id="Phobius"/>
    </source>
</evidence>
<comment type="caution">
    <text evidence="2">The sequence shown here is derived from an EMBL/GenBank/DDBJ whole genome shotgun (WGS) entry which is preliminary data.</text>
</comment>
<keyword evidence="1" id="KW-0812">Transmembrane</keyword>
<proteinExistence type="predicted"/>
<keyword evidence="3" id="KW-1185">Reference proteome</keyword>
<feature type="transmembrane region" description="Helical" evidence="1">
    <location>
        <begin position="6"/>
        <end position="22"/>
    </location>
</feature>
<keyword evidence="1" id="KW-0472">Membrane</keyword>
<accession>A0A329MI35</accession>
<dbReference type="Proteomes" id="UP000250369">
    <property type="component" value="Unassembled WGS sequence"/>
</dbReference>
<gene>
    <name evidence="2" type="ORF">DQG23_21195</name>
</gene>
<dbReference type="EMBL" id="QMFB01000012">
    <property type="protein sequence ID" value="RAV19505.1"/>
    <property type="molecule type" value="Genomic_DNA"/>
</dbReference>
<reference evidence="2 3" key="1">
    <citation type="journal article" date="2009" name="Int. J. Syst. Evol. Microbiol.">
        <title>Paenibacillus contaminans sp. nov., isolated from a contaminated laboratory plate.</title>
        <authorList>
            <person name="Chou J.H."/>
            <person name="Lee J.H."/>
            <person name="Lin M.C."/>
            <person name="Chang P.S."/>
            <person name="Arun A.B."/>
            <person name="Young C.C."/>
            <person name="Chen W.M."/>
        </authorList>
    </citation>
    <scope>NUCLEOTIDE SEQUENCE [LARGE SCALE GENOMIC DNA]</scope>
    <source>
        <strain evidence="2 3">CKOBP-6</strain>
    </source>
</reference>